<dbReference type="Proteomes" id="UP000516446">
    <property type="component" value="Chromosome"/>
</dbReference>
<dbReference type="EMBL" id="CP043431">
    <property type="protein sequence ID" value="QNT64507.1"/>
    <property type="molecule type" value="Genomic_DNA"/>
</dbReference>
<organism evidence="2 3">
    <name type="scientific">Weissella koreensis</name>
    <dbReference type="NCBI Taxonomy" id="165096"/>
    <lineage>
        <taxon>Bacteria</taxon>
        <taxon>Bacillati</taxon>
        <taxon>Bacillota</taxon>
        <taxon>Bacilli</taxon>
        <taxon>Lactobacillales</taxon>
        <taxon>Lactobacillaceae</taxon>
        <taxon>Weissella</taxon>
    </lineage>
</organism>
<feature type="domain" description="FAD-dependent urate hydroxylase HpyO/Asp monooxygenase CreE-like FAD/NAD(P)-binding" evidence="1">
    <location>
        <begin position="5"/>
        <end position="183"/>
    </location>
</feature>
<gene>
    <name evidence="2" type="ORF">FY536_04125</name>
</gene>
<dbReference type="SUPFAM" id="SSF51905">
    <property type="entry name" value="FAD/NAD(P)-binding domain"/>
    <property type="match status" value="1"/>
</dbReference>
<accession>A0A7H1MM21</accession>
<dbReference type="PROSITE" id="PS50005">
    <property type="entry name" value="TPR"/>
    <property type="match status" value="1"/>
</dbReference>
<proteinExistence type="predicted"/>
<dbReference type="AlphaFoldDB" id="A0A7H1MM21"/>
<dbReference type="PANTHER" id="PTHR40254:SF1">
    <property type="entry name" value="BLR0577 PROTEIN"/>
    <property type="match status" value="1"/>
</dbReference>
<dbReference type="InterPro" id="IPR052189">
    <property type="entry name" value="L-asp_N-monooxygenase_NS-form"/>
</dbReference>
<name>A0A7H1MM21_9LACO</name>
<dbReference type="InterPro" id="IPR036188">
    <property type="entry name" value="FAD/NAD-bd_sf"/>
</dbReference>
<keyword evidence="3" id="KW-1185">Reference proteome</keyword>
<dbReference type="PANTHER" id="PTHR40254">
    <property type="entry name" value="BLR0577 PROTEIN"/>
    <property type="match status" value="1"/>
</dbReference>
<evidence type="ECO:0000259" key="1">
    <source>
        <dbReference type="Pfam" id="PF13454"/>
    </source>
</evidence>
<dbReference type="Pfam" id="PF13454">
    <property type="entry name" value="NAD_binding_9"/>
    <property type="match status" value="1"/>
</dbReference>
<dbReference type="RefSeq" id="WP_006844834.1">
    <property type="nucleotide sequence ID" value="NZ_CP043431.1"/>
</dbReference>
<dbReference type="InterPro" id="IPR038732">
    <property type="entry name" value="HpyO/CreE_NAD-binding"/>
</dbReference>
<reference evidence="2 3" key="1">
    <citation type="submission" date="2019-08" db="EMBL/GenBank/DDBJ databases">
        <authorList>
            <person name="Chang H.C."/>
            <person name="Mun S.Y."/>
        </authorList>
    </citation>
    <scope>NUCLEOTIDE SEQUENCE [LARGE SCALE GENOMIC DNA]</scope>
    <source>
        <strain evidence="2 3">SK</strain>
    </source>
</reference>
<evidence type="ECO:0000313" key="2">
    <source>
        <dbReference type="EMBL" id="QNT64507.1"/>
    </source>
</evidence>
<protein>
    <submittedName>
        <fullName evidence="2">FAD/NAD(P)-binding protein</fullName>
    </submittedName>
</protein>
<sequence length="616" mass="69779">MNITLIGAGPRNLALLPRLIAHANQSSQATNIKIIDPFGIGGRVWRVEQDPNFLMNTVTSQLTLFTDDTIQTYAPVILGPNFYQWAKQYGIAYIQKNNFMNAESFFDEIAKINPNRFSSRALFGVYTKWFYDQLLTDLPQHIHIQFIQQSVTEVHPLASKQFNITIKDGQNFTTDEVVMALGHVDQSQSLEEINLADYAKDKQLTYVPAGHPSEANLQQIKSNEPVILRGLGLSFFDYIAKLTIGRGGKFIRNQDAELIYQPSGQEPKIIAGSRHGIPLHARGTNQKISGNGYQPRFFTPATLDHFAEQHHGEVTFDFFMKLIKKEISYKHYLNIISDLAVTWPFNAKEFLDALANSNDIDTTAHEWGLPEELIMDWDLILHPFTDATAENYQEAFISYLKWDINDAKQGNVDAPYAGAFDILRDIRSVIRHYVLTNYLNDQEYPKFLREFNPFNNIISVGPPVLRVEQMHALMQAGILTITGPQIKITTQQNQFVATDVFGNQYPAVQLVEARLHGINMNTSTNPLVQNLVKDQLISTKTYQEADGTSFEVGGAMINRTNMTLVSQQNQEIPGLRMWGVTTEGWSWFTTFSPRPNVHDKILQDAENIANTIFAKL</sequence>
<evidence type="ECO:0000313" key="3">
    <source>
        <dbReference type="Proteomes" id="UP000516446"/>
    </source>
</evidence>
<dbReference type="InterPro" id="IPR019734">
    <property type="entry name" value="TPR_rpt"/>
</dbReference>